<feature type="binding site" evidence="1">
    <location>
        <begin position="79"/>
        <end position="81"/>
    </location>
    <ligand>
        <name>S-adenosyl-L-methionine</name>
        <dbReference type="ChEBI" id="CHEBI:59789"/>
    </ligand>
</feature>
<feature type="binding site" evidence="1">
    <location>
        <position position="53"/>
    </location>
    <ligand>
        <name>S-adenosyl-L-methionine</name>
        <dbReference type="ChEBI" id="CHEBI:59789"/>
    </ligand>
</feature>
<feature type="binding site" evidence="1">
    <location>
        <position position="139"/>
    </location>
    <ligand>
        <name>S-adenosyl-L-methionine</name>
        <dbReference type="ChEBI" id="CHEBI:59789"/>
    </ligand>
</feature>
<dbReference type="Gene3D" id="2.60.120.620">
    <property type="entry name" value="q2cbj1_9rhob like domain"/>
    <property type="match status" value="1"/>
</dbReference>
<feature type="region of interest" description="Disordered" evidence="2">
    <location>
        <begin position="417"/>
        <end position="478"/>
    </location>
</feature>
<dbReference type="InterPro" id="IPR029063">
    <property type="entry name" value="SAM-dependent_MTases_sf"/>
</dbReference>
<keyword evidence="3" id="KW-0223">Dioxygenase</keyword>
<comment type="function">
    <text evidence="1">S-adenosyl-L-methionine-dependent protein methyltransferase that trimethylates the N-terminal glycine 'Gly-2' of elongation factor 1-alpha, before also catalyzing the mono- and dimethylation of 'Lys-3'.</text>
</comment>
<feature type="compositionally biased region" description="Basic and acidic residues" evidence="2">
    <location>
        <begin position="385"/>
        <end position="398"/>
    </location>
</feature>
<feature type="binding site" evidence="1">
    <location>
        <position position="173"/>
    </location>
    <ligand>
        <name>S-adenosyl-L-methionine</name>
        <dbReference type="ChEBI" id="CHEBI:59789"/>
    </ligand>
</feature>
<dbReference type="Pfam" id="PF05721">
    <property type="entry name" value="PhyH"/>
    <property type="match status" value="1"/>
</dbReference>
<dbReference type="PANTHER" id="PTHR40470:SF1">
    <property type="entry name" value="PHYTANOYL-COA DIOXYGENASE FAMILY PROTEIN (AFU_ORTHOLOGUE AFUA_2G15850)"/>
    <property type="match status" value="1"/>
</dbReference>
<feature type="region of interest" description="Disordered" evidence="2">
    <location>
        <begin position="378"/>
        <end position="398"/>
    </location>
</feature>
<dbReference type="Gene3D" id="3.40.50.150">
    <property type="entry name" value="Vaccinia Virus protein VP39"/>
    <property type="match status" value="1"/>
</dbReference>
<reference evidence="3 4" key="1">
    <citation type="journal article" date="2016" name="Front. Microbiol.">
        <title>Genome and transcriptome sequences reveal the specific parasitism of the nematophagous Purpureocillium lilacinum 36-1.</title>
        <authorList>
            <person name="Xie J."/>
            <person name="Li S."/>
            <person name="Mo C."/>
            <person name="Xiao X."/>
            <person name="Peng D."/>
            <person name="Wang G."/>
            <person name="Xiao Y."/>
        </authorList>
    </citation>
    <scope>NUCLEOTIDE SEQUENCE [LARGE SCALE GENOMIC DNA]</scope>
    <source>
        <strain evidence="3 4">36-1</strain>
    </source>
</reference>
<dbReference type="PANTHER" id="PTHR40470">
    <property type="entry name" value="PHYTANOYL-COA DIOXYGENASE FAMILY PROTEIN (AFU_ORTHOLOGUE AFUA_2G15850)"/>
    <property type="match status" value="1"/>
</dbReference>
<dbReference type="SUPFAM" id="SSF51197">
    <property type="entry name" value="Clavaminate synthase-like"/>
    <property type="match status" value="1"/>
</dbReference>
<feature type="compositionally biased region" description="Polar residues" evidence="2">
    <location>
        <begin position="421"/>
        <end position="436"/>
    </location>
</feature>
<dbReference type="EC" id="2.1.1.-" evidence="1"/>
<dbReference type="GO" id="GO:0051213">
    <property type="term" value="F:dioxygenase activity"/>
    <property type="evidence" value="ECO:0007669"/>
    <property type="project" value="UniProtKB-KW"/>
</dbReference>
<dbReference type="HAMAP" id="MF_03223">
    <property type="entry name" value="Methyltr_EFM7"/>
    <property type="match status" value="1"/>
</dbReference>
<evidence type="ECO:0000313" key="4">
    <source>
        <dbReference type="Proteomes" id="UP000245956"/>
    </source>
</evidence>
<dbReference type="GO" id="GO:0071885">
    <property type="term" value="F:N-terminal protein N-methyltransferase activity"/>
    <property type="evidence" value="ECO:0007669"/>
    <property type="project" value="UniProtKB-UniRule"/>
</dbReference>
<dbReference type="EMBL" id="LCWV01000001">
    <property type="protein sequence ID" value="PWI76439.1"/>
    <property type="molecule type" value="Genomic_DNA"/>
</dbReference>
<organism evidence="3 4">
    <name type="scientific">Purpureocillium lilacinum</name>
    <name type="common">Paecilomyces lilacinus</name>
    <dbReference type="NCBI Taxonomy" id="33203"/>
    <lineage>
        <taxon>Eukaryota</taxon>
        <taxon>Fungi</taxon>
        <taxon>Dikarya</taxon>
        <taxon>Ascomycota</taxon>
        <taxon>Pezizomycotina</taxon>
        <taxon>Sordariomycetes</taxon>
        <taxon>Hypocreomycetidae</taxon>
        <taxon>Hypocreales</taxon>
        <taxon>Ophiocordycipitaceae</taxon>
        <taxon>Purpureocillium</taxon>
    </lineage>
</organism>
<comment type="caution">
    <text evidence="3">The sequence shown here is derived from an EMBL/GenBank/DDBJ whole genome shotgun (WGS) entry which is preliminary data.</text>
</comment>
<gene>
    <name evidence="1" type="primary">EFM7</name>
    <name evidence="3" type="ORF">PCL_03633</name>
</gene>
<dbReference type="PROSITE" id="PS51560">
    <property type="entry name" value="SAM_MT_NNT1"/>
    <property type="match status" value="1"/>
</dbReference>
<comment type="similarity">
    <text evidence="1">Belongs to the class I-like SAM-binding methyltransferase superfamily. EFM7 family.</text>
</comment>
<feature type="binding site" evidence="1">
    <location>
        <position position="101"/>
    </location>
    <ligand>
        <name>S-adenosyl-L-methionine</name>
        <dbReference type="ChEBI" id="CHEBI:59789"/>
    </ligand>
</feature>
<feature type="compositionally biased region" description="Basic residues" evidence="2">
    <location>
        <begin position="458"/>
        <end position="471"/>
    </location>
</feature>
<evidence type="ECO:0000313" key="3">
    <source>
        <dbReference type="EMBL" id="PWI76439.1"/>
    </source>
</evidence>
<comment type="subcellular location">
    <subcellularLocation>
        <location evidence="1">Cytoplasm</location>
    </subcellularLocation>
</comment>
<keyword evidence="1" id="KW-0963">Cytoplasm</keyword>
<dbReference type="Proteomes" id="UP000245956">
    <property type="component" value="Unassembled WGS sequence"/>
</dbReference>
<evidence type="ECO:0000256" key="1">
    <source>
        <dbReference type="HAMAP-Rule" id="MF_03223"/>
    </source>
</evidence>
<dbReference type="InterPro" id="IPR008775">
    <property type="entry name" value="Phytyl_CoA_dOase-like"/>
</dbReference>
<name>A0A2U3EPM0_PURLI</name>
<accession>A0A2U3EPM0</accession>
<keyword evidence="3" id="KW-0560">Oxidoreductase</keyword>
<dbReference type="GO" id="GO:0016279">
    <property type="term" value="F:protein-lysine N-methyltransferase activity"/>
    <property type="evidence" value="ECO:0007669"/>
    <property type="project" value="UniProtKB-UniRule"/>
</dbReference>
<dbReference type="InterPro" id="IPR019410">
    <property type="entry name" value="Methyltransf_16"/>
</dbReference>
<evidence type="ECO:0000256" key="2">
    <source>
        <dbReference type="SAM" id="MobiDB-lite"/>
    </source>
</evidence>
<sequence>MDDDYDTGALMEDPEDYYPPSPPPTKQIFTMQSGKAVTLHLVGHSPTEAHHLWNGAKFISDYFEDDPARVRGKAVLELGAAAGLPSLVAAILGARRVVMTDFPDPDLVANMQKNIDECDATVEPEGSVAARVDAMGFVWGADPAPLLARLAASEEAAADAGAAEQRFDVLVLADLLFRHSEHGALVKTIKETMTKRGAAYVFFTSYRPWKQDLDMRFFDVARDAGLSVEQVSERKLEKPLFENDPGDLDVQKTVKGFVVRWADGAAAATGPYTSNSSEIAAICSLPGPCCRFVEPRAVPAQAREERAIVKRSAGGGGGAGRGVVFLSLPLARRVVGDLPLARDLNDTLRPALPPQCGVRGSPPRLNCAHMIPSTKVWGKAKRRASHADTAGEVREGPPKPLEEARIASLACDCGGKPDNVLSEQSSQPTTLGSGSRRQIKDTPAHYPFSRDPNITRNLTHHRRSSRVPRRARTADMPATKTNSYLADLERDGFVVVKSIVSKEKLEALREASLKVEKLARSGQWPHIRTVGKQFPPWEWNPEKGIWGVQHLMNPDMPGNDIYTSLYFSEEVLSIVRELLQCEDENLVMELFNMLVRPDGHFELRWHRDDIPAEATPEEEMERLGRPAFHAQYNFALWEDDSLVLVPGSHKRARTETERNADPFEKVLPDQLIVKLEPGDIAFYNNNILHRGVYDHTKDRMTLHGSVGHSGGSKLRARNVLQHGIGSYVDKVDFSKLSESERERAEAMRKRLVKLGSEAGDVGYSLQG</sequence>
<proteinExistence type="inferred from homology"/>
<dbReference type="InterPro" id="IPR025784">
    <property type="entry name" value="EFM7"/>
</dbReference>
<dbReference type="GO" id="GO:0005737">
    <property type="term" value="C:cytoplasm"/>
    <property type="evidence" value="ECO:0007669"/>
    <property type="project" value="UniProtKB-SubCell"/>
</dbReference>
<keyword evidence="1" id="KW-0949">S-adenosyl-L-methionine</keyword>
<keyword evidence="1" id="KW-0808">Transferase</keyword>
<dbReference type="SUPFAM" id="SSF53335">
    <property type="entry name" value="S-adenosyl-L-methionine-dependent methyltransferases"/>
    <property type="match status" value="1"/>
</dbReference>
<dbReference type="GO" id="GO:0032259">
    <property type="term" value="P:methylation"/>
    <property type="evidence" value="ECO:0007669"/>
    <property type="project" value="UniProtKB-KW"/>
</dbReference>
<dbReference type="Pfam" id="PF10294">
    <property type="entry name" value="Methyltransf_16"/>
    <property type="match status" value="1"/>
</dbReference>
<dbReference type="AlphaFoldDB" id="A0A2U3EPM0"/>
<keyword evidence="1" id="KW-0489">Methyltransferase</keyword>
<protein>
    <recommendedName>
        <fullName evidence="1">Protein N-terminal and lysine N-methyltransferase EFM7</fullName>
        <ecNumber evidence="1">2.1.1.-</ecNumber>
    </recommendedName>
    <alternativeName>
        <fullName evidence="1">Elongation factor methyltransferase 7</fullName>
    </alternativeName>
</protein>